<dbReference type="Pfam" id="PF11348">
    <property type="entry name" value="DUF3150"/>
    <property type="match status" value="1"/>
</dbReference>
<dbReference type="EMBL" id="CP017415">
    <property type="protein sequence ID" value="AOU98258.1"/>
    <property type="molecule type" value="Genomic_DNA"/>
</dbReference>
<gene>
    <name evidence="1" type="ORF">BI364_10065</name>
</gene>
<sequence length="328" mass="36272">MKVHVFNVAISLISPSRLAGENDIKRILGIDHIPQAMKPLLRQSVLPQEAINPLAKQRGRARSLLMQHATRSEFFGWVINPGRQDELLRELETIKAEFYAEKQLLLDHYDQVCEQHLAALRESCDAEGFEHTDAFISVVSAAQPSKDYLDEQLRFEYLNPKTIELVPSEEGIVREGVLGSALHEVAQRAAQAMGSQTPKAKLSALDEIARKVEGLGYIAPPLRLIAQELKQILASVPRGIRNADYSPLHALALSQMLLRLSEESDFARALKNGQKLFDVTLPSDLLSAGTETGTETVTAEDLEVETQAEAECEADADGEIESETAVIW</sequence>
<proteinExistence type="predicted"/>
<accession>A0A1D8IP29</accession>
<dbReference type="Proteomes" id="UP000095401">
    <property type="component" value="Chromosome"/>
</dbReference>
<dbReference type="InterPro" id="IPR021496">
    <property type="entry name" value="DUF3150"/>
</dbReference>
<evidence type="ECO:0000313" key="2">
    <source>
        <dbReference type="Proteomes" id="UP000095401"/>
    </source>
</evidence>
<organism evidence="1 2">
    <name type="scientific">Acidihalobacter yilgarnensis</name>
    <dbReference type="NCBI Taxonomy" id="2819280"/>
    <lineage>
        <taxon>Bacteria</taxon>
        <taxon>Pseudomonadati</taxon>
        <taxon>Pseudomonadota</taxon>
        <taxon>Gammaproteobacteria</taxon>
        <taxon>Chromatiales</taxon>
        <taxon>Ectothiorhodospiraceae</taxon>
        <taxon>Acidihalobacter</taxon>
    </lineage>
</organism>
<evidence type="ECO:0000313" key="1">
    <source>
        <dbReference type="EMBL" id="AOU98258.1"/>
    </source>
</evidence>
<evidence type="ECO:0008006" key="3">
    <source>
        <dbReference type="Google" id="ProtNLM"/>
    </source>
</evidence>
<reference evidence="2" key="1">
    <citation type="submission" date="2016-09" db="EMBL/GenBank/DDBJ databases">
        <title>Acidihalobacter prosperus F5.</title>
        <authorList>
            <person name="Khaleque H.N."/>
            <person name="Ramsay J.P."/>
            <person name="Kaksonen A.H."/>
            <person name="Boxall N.J."/>
            <person name="Watkin E.L.J."/>
        </authorList>
    </citation>
    <scope>NUCLEOTIDE SEQUENCE [LARGE SCALE GENOMIC DNA]</scope>
    <source>
        <strain evidence="2">F5</strain>
    </source>
</reference>
<dbReference type="KEGG" id="aprs:BI364_10065"/>
<keyword evidence="2" id="KW-1185">Reference proteome</keyword>
<dbReference type="RefSeq" id="WP_070078622.1">
    <property type="nucleotide sequence ID" value="NZ_CP017415.1"/>
</dbReference>
<protein>
    <recommendedName>
        <fullName evidence="3">DUF3150 domain-containing protein</fullName>
    </recommendedName>
</protein>
<name>A0A1D8IP29_9GAMM</name>
<dbReference type="AlphaFoldDB" id="A0A1D8IP29"/>